<feature type="compositionally biased region" description="Acidic residues" evidence="8">
    <location>
        <begin position="120"/>
        <end position="136"/>
    </location>
</feature>
<keyword evidence="5" id="KW-1133">Transmembrane helix</keyword>
<evidence type="ECO:0000256" key="9">
    <source>
        <dbReference type="SAM" id="SignalP"/>
    </source>
</evidence>
<dbReference type="STRING" id="151549.A0A4C2AFM4"/>
<evidence type="ECO:0000256" key="5">
    <source>
        <dbReference type="ARBA" id="ARBA00022989"/>
    </source>
</evidence>
<dbReference type="Pfam" id="PF10225">
    <property type="entry name" value="NEMP"/>
    <property type="match status" value="1"/>
</dbReference>
<organism evidence="10 11">
    <name type="scientific">Eumeta variegata</name>
    <name type="common">Bagworm moth</name>
    <name type="synonym">Eumeta japonica</name>
    <dbReference type="NCBI Taxonomy" id="151549"/>
    <lineage>
        <taxon>Eukaryota</taxon>
        <taxon>Metazoa</taxon>
        <taxon>Ecdysozoa</taxon>
        <taxon>Arthropoda</taxon>
        <taxon>Hexapoda</taxon>
        <taxon>Insecta</taxon>
        <taxon>Pterygota</taxon>
        <taxon>Neoptera</taxon>
        <taxon>Endopterygota</taxon>
        <taxon>Lepidoptera</taxon>
        <taxon>Glossata</taxon>
        <taxon>Ditrysia</taxon>
        <taxon>Tineoidea</taxon>
        <taxon>Psychidae</taxon>
        <taxon>Oiketicinae</taxon>
        <taxon>Eumeta</taxon>
    </lineage>
</organism>
<dbReference type="OrthoDB" id="509138at2759"/>
<sequence>MNFIYAILCHLAFITSSAELVEQSNTDRDNLRSKVRSFWLCKFPPKRRYLTNEEYYEQGVRETTKALSELRKFASSPDCKQWKVMSKLRDPMRFAAFVEGASHLRDEEILHYESSKNSDDLDDSDISLSDESEDEEQFNKMKTYSKPVYNGSIQSNSFGDISEDDDVSEEEDNNYRRRATPSRNNNISQPSTSANASLSKLRTKHSTPTLRARQGSVTRSVTRSQRLYENDFSDE</sequence>
<feature type="compositionally biased region" description="Polar residues" evidence="8">
    <location>
        <begin position="181"/>
        <end position="200"/>
    </location>
</feature>
<evidence type="ECO:0000256" key="1">
    <source>
        <dbReference type="ARBA" id="ARBA00004575"/>
    </source>
</evidence>
<evidence type="ECO:0000256" key="8">
    <source>
        <dbReference type="SAM" id="MobiDB-lite"/>
    </source>
</evidence>
<comment type="subcellular location">
    <subcellularLocation>
        <location evidence="1">Nucleus inner membrane</location>
        <topology evidence="1">Multi-pass membrane protein</topology>
        <orientation evidence="1">Nucleoplasmic side</orientation>
    </subcellularLocation>
</comment>
<dbReference type="AlphaFoldDB" id="A0A4C2AFM4"/>
<evidence type="ECO:0000313" key="10">
    <source>
        <dbReference type="EMBL" id="GBP97577.1"/>
    </source>
</evidence>
<feature type="chain" id="PRO_5020033513" evidence="9">
    <location>
        <begin position="19"/>
        <end position="235"/>
    </location>
</feature>
<dbReference type="GO" id="GO:0005637">
    <property type="term" value="C:nuclear inner membrane"/>
    <property type="evidence" value="ECO:0007669"/>
    <property type="project" value="UniProtKB-SubCell"/>
</dbReference>
<comment type="similarity">
    <text evidence="2">Belongs to the NEMP family.</text>
</comment>
<accession>A0A4C2AFM4</accession>
<evidence type="ECO:0000256" key="3">
    <source>
        <dbReference type="ARBA" id="ARBA00022692"/>
    </source>
</evidence>
<dbReference type="PANTHER" id="PTHR13598">
    <property type="entry name" value="AT07567P-RELATED"/>
    <property type="match status" value="1"/>
</dbReference>
<keyword evidence="3" id="KW-0812">Transmembrane</keyword>
<feature type="compositionally biased region" description="Acidic residues" evidence="8">
    <location>
        <begin position="161"/>
        <end position="172"/>
    </location>
</feature>
<keyword evidence="7" id="KW-0539">Nucleus</keyword>
<evidence type="ECO:0000313" key="11">
    <source>
        <dbReference type="Proteomes" id="UP000299102"/>
    </source>
</evidence>
<gene>
    <name evidence="10" type="primary">NEMP1</name>
    <name evidence="10" type="ORF">EVAR_73930_1</name>
</gene>
<dbReference type="Proteomes" id="UP000299102">
    <property type="component" value="Unassembled WGS sequence"/>
</dbReference>
<feature type="signal peptide" evidence="9">
    <location>
        <begin position="1"/>
        <end position="18"/>
    </location>
</feature>
<evidence type="ECO:0000256" key="7">
    <source>
        <dbReference type="ARBA" id="ARBA00023242"/>
    </source>
</evidence>
<protein>
    <submittedName>
        <fullName evidence="10">Nuclear envelope integral membrane protein 1</fullName>
    </submittedName>
</protein>
<keyword evidence="4 9" id="KW-0732">Signal</keyword>
<keyword evidence="11" id="KW-1185">Reference proteome</keyword>
<proteinExistence type="inferred from homology"/>
<evidence type="ECO:0000256" key="4">
    <source>
        <dbReference type="ARBA" id="ARBA00022729"/>
    </source>
</evidence>
<feature type="compositionally biased region" description="Polar residues" evidence="8">
    <location>
        <begin position="215"/>
        <end position="227"/>
    </location>
</feature>
<comment type="caution">
    <text evidence="10">The sequence shown here is derived from an EMBL/GenBank/DDBJ whole genome shotgun (WGS) entry which is preliminary data.</text>
</comment>
<evidence type="ECO:0000256" key="6">
    <source>
        <dbReference type="ARBA" id="ARBA00023136"/>
    </source>
</evidence>
<dbReference type="PANTHER" id="PTHR13598:SF1">
    <property type="entry name" value="AT07567P-RELATED"/>
    <property type="match status" value="1"/>
</dbReference>
<keyword evidence="6" id="KW-0472">Membrane</keyword>
<dbReference type="InterPro" id="IPR019358">
    <property type="entry name" value="NEMP_fam"/>
</dbReference>
<reference evidence="10 11" key="1">
    <citation type="journal article" date="2019" name="Commun. Biol.">
        <title>The bagworm genome reveals a unique fibroin gene that provides high tensile strength.</title>
        <authorList>
            <person name="Kono N."/>
            <person name="Nakamura H."/>
            <person name="Ohtoshi R."/>
            <person name="Tomita M."/>
            <person name="Numata K."/>
            <person name="Arakawa K."/>
        </authorList>
    </citation>
    <scope>NUCLEOTIDE SEQUENCE [LARGE SCALE GENOMIC DNA]</scope>
</reference>
<name>A0A4C2AFM4_EUMVA</name>
<dbReference type="EMBL" id="BGZK01002961">
    <property type="protein sequence ID" value="GBP97577.1"/>
    <property type="molecule type" value="Genomic_DNA"/>
</dbReference>
<evidence type="ECO:0000256" key="2">
    <source>
        <dbReference type="ARBA" id="ARBA00005748"/>
    </source>
</evidence>
<feature type="region of interest" description="Disordered" evidence="8">
    <location>
        <begin position="115"/>
        <end position="235"/>
    </location>
</feature>